<dbReference type="OrthoDB" id="3465549at2759"/>
<dbReference type="InterPro" id="IPR045518">
    <property type="entry name" value="2EXR"/>
</dbReference>
<comment type="caution">
    <text evidence="2">The sequence shown here is derived from an EMBL/GenBank/DDBJ whole genome shotgun (WGS) entry which is preliminary data.</text>
</comment>
<name>A0A4Z1E8Y7_9HELO</name>
<keyword evidence="3" id="KW-1185">Reference proteome</keyword>
<dbReference type="EMBL" id="PQXH01000304">
    <property type="protein sequence ID" value="TGO07232.1"/>
    <property type="molecule type" value="Genomic_DNA"/>
</dbReference>
<evidence type="ECO:0000313" key="3">
    <source>
        <dbReference type="Proteomes" id="UP000297777"/>
    </source>
</evidence>
<evidence type="ECO:0000313" key="2">
    <source>
        <dbReference type="EMBL" id="TGO07232.1"/>
    </source>
</evidence>
<sequence>MSLSFHLFQKLSAEVREMIWMESLTHNRVIVFDFKANLRMWLRLTPEPALFYVNQESKHYASEYYKKFICRPHNTASKTQTTHLNPDNDTCYFLTPIGLSPVNEKMFHKMCAFLDDNYLPYCAGVRPRRWAFDVKVLISRGASAEYRARMFLWMGCVIKRMSWCHVVLGDEQVDEFCIMITDDNTTDIIRQSDELHRMKISRIFSQELKPKITAAKEEFEMEILKISENVAVYRSPDGSPQAPAVSFGMIEMP</sequence>
<dbReference type="Pfam" id="PF20150">
    <property type="entry name" value="2EXR"/>
    <property type="match status" value="1"/>
</dbReference>
<accession>A0A4Z1E8Y7</accession>
<evidence type="ECO:0000259" key="1">
    <source>
        <dbReference type="Pfam" id="PF20150"/>
    </source>
</evidence>
<organism evidence="2 3">
    <name type="scientific">Botrytis tulipae</name>
    <dbReference type="NCBI Taxonomy" id="87230"/>
    <lineage>
        <taxon>Eukaryota</taxon>
        <taxon>Fungi</taxon>
        <taxon>Dikarya</taxon>
        <taxon>Ascomycota</taxon>
        <taxon>Pezizomycotina</taxon>
        <taxon>Leotiomycetes</taxon>
        <taxon>Helotiales</taxon>
        <taxon>Sclerotiniaceae</taxon>
        <taxon>Botrytis</taxon>
    </lineage>
</organism>
<dbReference type="PANTHER" id="PTHR35910:SF6">
    <property type="entry name" value="2EXR DOMAIN-CONTAINING PROTEIN"/>
    <property type="match status" value="1"/>
</dbReference>
<proteinExistence type="predicted"/>
<dbReference type="PANTHER" id="PTHR35910">
    <property type="entry name" value="2EXR DOMAIN-CONTAINING PROTEIN"/>
    <property type="match status" value="1"/>
</dbReference>
<reference evidence="2 3" key="1">
    <citation type="submission" date="2017-12" db="EMBL/GenBank/DDBJ databases">
        <title>Comparative genomics of Botrytis spp.</title>
        <authorList>
            <person name="Valero-Jimenez C.A."/>
            <person name="Tapia P."/>
            <person name="Veloso J."/>
            <person name="Silva-Moreno E."/>
            <person name="Staats M."/>
            <person name="Valdes J.H."/>
            <person name="Van Kan J.A.L."/>
        </authorList>
    </citation>
    <scope>NUCLEOTIDE SEQUENCE [LARGE SCALE GENOMIC DNA]</scope>
    <source>
        <strain evidence="2 3">Bt9001</strain>
    </source>
</reference>
<dbReference type="Proteomes" id="UP000297777">
    <property type="component" value="Unassembled WGS sequence"/>
</dbReference>
<protein>
    <recommendedName>
        <fullName evidence="1">2EXR domain-containing protein</fullName>
    </recommendedName>
</protein>
<feature type="domain" description="2EXR" evidence="1">
    <location>
        <begin position="5"/>
        <end position="90"/>
    </location>
</feature>
<dbReference type="AlphaFoldDB" id="A0A4Z1E8Y7"/>
<gene>
    <name evidence="2" type="ORF">BTUL_0306g00110</name>
</gene>